<feature type="region of interest" description="Disordered" evidence="1">
    <location>
        <begin position="1"/>
        <end position="27"/>
    </location>
</feature>
<gene>
    <name evidence="3" type="ORF">BJ554DRAFT_3925</name>
</gene>
<feature type="non-terminal residue" evidence="3">
    <location>
        <position position="219"/>
    </location>
</feature>
<dbReference type="AlphaFoldDB" id="A0A8H8DLG4"/>
<protein>
    <submittedName>
        <fullName evidence="3">Uncharacterized protein</fullName>
    </submittedName>
</protein>
<evidence type="ECO:0000256" key="1">
    <source>
        <dbReference type="SAM" id="MobiDB-lite"/>
    </source>
</evidence>
<dbReference type="EMBL" id="JAEFCI010001736">
    <property type="protein sequence ID" value="KAG5462711.1"/>
    <property type="molecule type" value="Genomic_DNA"/>
</dbReference>
<reference evidence="3 4" key="1">
    <citation type="journal article" name="Sci. Rep.">
        <title>Genome-scale phylogenetic analyses confirm Olpidium as the closest living zoosporic fungus to the non-flagellated, terrestrial fungi.</title>
        <authorList>
            <person name="Chang Y."/>
            <person name="Rochon D."/>
            <person name="Sekimoto S."/>
            <person name="Wang Y."/>
            <person name="Chovatia M."/>
            <person name="Sandor L."/>
            <person name="Salamov A."/>
            <person name="Grigoriev I.V."/>
            <person name="Stajich J.E."/>
            <person name="Spatafora J.W."/>
        </authorList>
    </citation>
    <scope>NUCLEOTIDE SEQUENCE [LARGE SCALE GENOMIC DNA]</scope>
    <source>
        <strain evidence="3">S191</strain>
    </source>
</reference>
<feature type="compositionally biased region" description="Polar residues" evidence="1">
    <location>
        <begin position="1"/>
        <end position="12"/>
    </location>
</feature>
<evidence type="ECO:0000313" key="4">
    <source>
        <dbReference type="Proteomes" id="UP000673691"/>
    </source>
</evidence>
<keyword evidence="2" id="KW-0472">Membrane</keyword>
<accession>A0A8H8DLG4</accession>
<name>A0A8H8DLG4_9FUNG</name>
<evidence type="ECO:0000313" key="3">
    <source>
        <dbReference type="EMBL" id="KAG5462711.1"/>
    </source>
</evidence>
<keyword evidence="2" id="KW-1133">Transmembrane helix</keyword>
<comment type="caution">
    <text evidence="3">The sequence shown here is derived from an EMBL/GenBank/DDBJ whole genome shotgun (WGS) entry which is preliminary data.</text>
</comment>
<feature type="transmembrane region" description="Helical" evidence="2">
    <location>
        <begin position="74"/>
        <end position="92"/>
    </location>
</feature>
<dbReference type="OrthoDB" id="76293at2759"/>
<proteinExistence type="predicted"/>
<organism evidence="3 4">
    <name type="scientific">Olpidium bornovanus</name>
    <dbReference type="NCBI Taxonomy" id="278681"/>
    <lineage>
        <taxon>Eukaryota</taxon>
        <taxon>Fungi</taxon>
        <taxon>Fungi incertae sedis</taxon>
        <taxon>Olpidiomycota</taxon>
        <taxon>Olpidiomycotina</taxon>
        <taxon>Olpidiomycetes</taxon>
        <taxon>Olpidiales</taxon>
        <taxon>Olpidiaceae</taxon>
        <taxon>Olpidium</taxon>
    </lineage>
</organism>
<keyword evidence="2" id="KW-0812">Transmembrane</keyword>
<evidence type="ECO:0000256" key="2">
    <source>
        <dbReference type="SAM" id="Phobius"/>
    </source>
</evidence>
<dbReference type="Proteomes" id="UP000673691">
    <property type="component" value="Unassembled WGS sequence"/>
</dbReference>
<keyword evidence="4" id="KW-1185">Reference proteome</keyword>
<sequence length="219" mass="24160">MCPSQTDQQQLPQLKRRPTAAAGAGTGGPVAVSTGVMGLTQPPGVGSPLLLERVKTIPLRKKRQPEERGIETRWRMFAVALVYVTAVLAFVAHRHYKLPRPLAEPFDAKGRPQFSEANAREIIKYLADDLGARMFLANPAFPIPIFLPLPIDRFGTAKITGVVGTPEEHLARDYILHRLREYETLARKNAAIAEFEIDVQNGSGGHRFDFMDKGASDCC</sequence>